<gene>
    <name evidence="2" type="ORF">F9K94_07585</name>
</gene>
<feature type="compositionally biased region" description="Basic and acidic residues" evidence="1">
    <location>
        <begin position="7"/>
        <end position="24"/>
    </location>
</feature>
<dbReference type="EMBL" id="WBVY01000002">
    <property type="protein sequence ID" value="KAB2658058.1"/>
    <property type="molecule type" value="Genomic_DNA"/>
</dbReference>
<accession>A0A7V7VVW1</accession>
<comment type="caution">
    <text evidence="2">The sequence shown here is derived from an EMBL/GenBank/DDBJ whole genome shotgun (WGS) entry which is preliminary data.</text>
</comment>
<evidence type="ECO:0000313" key="3">
    <source>
        <dbReference type="Proteomes" id="UP000460650"/>
    </source>
</evidence>
<dbReference type="RefSeq" id="WP_151644623.1">
    <property type="nucleotide sequence ID" value="NZ_WBVY01000002.1"/>
</dbReference>
<reference evidence="2 3" key="1">
    <citation type="submission" date="2019-09" db="EMBL/GenBank/DDBJ databases">
        <title>Taxonomic organization of the family Brucellaceae based on a phylogenomic approach.</title>
        <authorList>
            <person name="Leclercq S."/>
            <person name="Cloeckaert A."/>
            <person name="Zygmunt M.S."/>
        </authorList>
    </citation>
    <scope>NUCLEOTIDE SEQUENCE [LARGE SCALE GENOMIC DNA]</scope>
    <source>
        <strain evidence="2 3">TA93</strain>
    </source>
</reference>
<evidence type="ECO:0000313" key="2">
    <source>
        <dbReference type="EMBL" id="KAB2658058.1"/>
    </source>
</evidence>
<dbReference type="AlphaFoldDB" id="A0A7V7VVW1"/>
<evidence type="ECO:0000256" key="1">
    <source>
        <dbReference type="SAM" id="MobiDB-lite"/>
    </source>
</evidence>
<sequence length="113" mass="13323">MASSRQQSERLRKQRERQKDYRDRLRARRKPTRDDIARVLLHFMIVKVVKSGNQDGTEKLIDMLLDALADQGFDKDASLEVIDDLIVRYTKGSWDFRRKMHLRPGGVLDDTEH</sequence>
<name>A0A7V7VVW1_9HYPH</name>
<dbReference type="Proteomes" id="UP000460650">
    <property type="component" value="Unassembled WGS sequence"/>
</dbReference>
<feature type="region of interest" description="Disordered" evidence="1">
    <location>
        <begin position="1"/>
        <end position="29"/>
    </location>
</feature>
<protein>
    <submittedName>
        <fullName evidence="2">Uncharacterized protein</fullName>
    </submittedName>
</protein>
<organism evidence="2 3">
    <name type="scientific">Brucella tritici</name>
    <dbReference type="NCBI Taxonomy" id="94626"/>
    <lineage>
        <taxon>Bacteria</taxon>
        <taxon>Pseudomonadati</taxon>
        <taxon>Pseudomonadota</taxon>
        <taxon>Alphaproteobacteria</taxon>
        <taxon>Hyphomicrobiales</taxon>
        <taxon>Brucellaceae</taxon>
        <taxon>Brucella/Ochrobactrum group</taxon>
        <taxon>Brucella</taxon>
    </lineage>
</organism>
<proteinExistence type="predicted"/>